<evidence type="ECO:0000313" key="3">
    <source>
        <dbReference type="EMBL" id="OJJ89195.1"/>
    </source>
</evidence>
<dbReference type="EMBL" id="KV878888">
    <property type="protein sequence ID" value="OJJ89195.1"/>
    <property type="molecule type" value="Genomic_DNA"/>
</dbReference>
<dbReference type="GeneID" id="34459343"/>
<keyword evidence="2" id="KW-0812">Transmembrane</keyword>
<proteinExistence type="predicted"/>
<keyword evidence="2" id="KW-0472">Membrane</keyword>
<protein>
    <submittedName>
        <fullName evidence="3">Uncharacterized protein</fullName>
    </submittedName>
</protein>
<gene>
    <name evidence="3" type="ORF">ASPGLDRAFT_213078</name>
</gene>
<dbReference type="AlphaFoldDB" id="A0A1L9VZ63"/>
<accession>A0A1L9VZ63</accession>
<feature type="transmembrane region" description="Helical" evidence="2">
    <location>
        <begin position="58"/>
        <end position="80"/>
    </location>
</feature>
<organism evidence="3 4">
    <name type="scientific">Aspergillus glaucus CBS 516.65</name>
    <dbReference type="NCBI Taxonomy" id="1160497"/>
    <lineage>
        <taxon>Eukaryota</taxon>
        <taxon>Fungi</taxon>
        <taxon>Dikarya</taxon>
        <taxon>Ascomycota</taxon>
        <taxon>Pezizomycotina</taxon>
        <taxon>Eurotiomycetes</taxon>
        <taxon>Eurotiomycetidae</taxon>
        <taxon>Eurotiales</taxon>
        <taxon>Aspergillaceae</taxon>
        <taxon>Aspergillus</taxon>
        <taxon>Aspergillus subgen. Aspergillus</taxon>
    </lineage>
</organism>
<evidence type="ECO:0000256" key="1">
    <source>
        <dbReference type="SAM" id="MobiDB-lite"/>
    </source>
</evidence>
<dbReference type="Proteomes" id="UP000184300">
    <property type="component" value="Unassembled WGS sequence"/>
</dbReference>
<sequence length="143" mass="16242">MPYVQEGIAEEEKETRRSGEEQDIYIASISRGHPLHTTKAVVPSHIRRVRTGSYDNPITSITELCLVICSILCSFIMMTLRADTKRPNALWKAYSRNTCGVVCAVMLTSTQRPATSVRESRYTGTYHMANFRHYQSPKARETL</sequence>
<evidence type="ECO:0000313" key="4">
    <source>
        <dbReference type="Proteomes" id="UP000184300"/>
    </source>
</evidence>
<keyword evidence="4" id="KW-1185">Reference proteome</keyword>
<keyword evidence="2" id="KW-1133">Transmembrane helix</keyword>
<dbReference type="RefSeq" id="XP_022405857.1">
    <property type="nucleotide sequence ID" value="XM_022543082.1"/>
</dbReference>
<reference evidence="4" key="1">
    <citation type="journal article" date="2017" name="Genome Biol.">
        <title>Comparative genomics reveals high biological diversity and specific adaptations in the industrially and medically important fungal genus Aspergillus.</title>
        <authorList>
            <person name="de Vries R.P."/>
            <person name="Riley R."/>
            <person name="Wiebenga A."/>
            <person name="Aguilar-Osorio G."/>
            <person name="Amillis S."/>
            <person name="Uchima C.A."/>
            <person name="Anderluh G."/>
            <person name="Asadollahi M."/>
            <person name="Askin M."/>
            <person name="Barry K."/>
            <person name="Battaglia E."/>
            <person name="Bayram O."/>
            <person name="Benocci T."/>
            <person name="Braus-Stromeyer S.A."/>
            <person name="Caldana C."/>
            <person name="Canovas D."/>
            <person name="Cerqueira G.C."/>
            <person name="Chen F."/>
            <person name="Chen W."/>
            <person name="Choi C."/>
            <person name="Clum A."/>
            <person name="Dos Santos R.A."/>
            <person name="Damasio A.R."/>
            <person name="Diallinas G."/>
            <person name="Emri T."/>
            <person name="Fekete E."/>
            <person name="Flipphi M."/>
            <person name="Freyberg S."/>
            <person name="Gallo A."/>
            <person name="Gournas C."/>
            <person name="Habgood R."/>
            <person name="Hainaut M."/>
            <person name="Harispe M.L."/>
            <person name="Henrissat B."/>
            <person name="Hilden K.S."/>
            <person name="Hope R."/>
            <person name="Hossain A."/>
            <person name="Karabika E."/>
            <person name="Karaffa L."/>
            <person name="Karanyi Z."/>
            <person name="Krasevec N."/>
            <person name="Kuo A."/>
            <person name="Kusch H."/>
            <person name="LaButti K."/>
            <person name="Lagendijk E.L."/>
            <person name="Lapidus A."/>
            <person name="Levasseur A."/>
            <person name="Lindquist E."/>
            <person name="Lipzen A."/>
            <person name="Logrieco A.F."/>
            <person name="MacCabe A."/>
            <person name="Maekelae M.R."/>
            <person name="Malavazi I."/>
            <person name="Melin P."/>
            <person name="Meyer V."/>
            <person name="Mielnichuk N."/>
            <person name="Miskei M."/>
            <person name="Molnar A.P."/>
            <person name="Mule G."/>
            <person name="Ngan C.Y."/>
            <person name="Orejas M."/>
            <person name="Orosz E."/>
            <person name="Ouedraogo J.P."/>
            <person name="Overkamp K.M."/>
            <person name="Park H.-S."/>
            <person name="Perrone G."/>
            <person name="Piumi F."/>
            <person name="Punt P.J."/>
            <person name="Ram A.F."/>
            <person name="Ramon A."/>
            <person name="Rauscher S."/>
            <person name="Record E."/>
            <person name="Riano-Pachon D.M."/>
            <person name="Robert V."/>
            <person name="Roehrig J."/>
            <person name="Ruller R."/>
            <person name="Salamov A."/>
            <person name="Salih N.S."/>
            <person name="Samson R.A."/>
            <person name="Sandor E."/>
            <person name="Sanguinetti M."/>
            <person name="Schuetze T."/>
            <person name="Sepcic K."/>
            <person name="Shelest E."/>
            <person name="Sherlock G."/>
            <person name="Sophianopoulou V."/>
            <person name="Squina F.M."/>
            <person name="Sun H."/>
            <person name="Susca A."/>
            <person name="Todd R.B."/>
            <person name="Tsang A."/>
            <person name="Unkles S.E."/>
            <person name="van de Wiele N."/>
            <person name="van Rossen-Uffink D."/>
            <person name="Oliveira J.V."/>
            <person name="Vesth T.C."/>
            <person name="Visser J."/>
            <person name="Yu J.-H."/>
            <person name="Zhou M."/>
            <person name="Andersen M.R."/>
            <person name="Archer D.B."/>
            <person name="Baker S.E."/>
            <person name="Benoit I."/>
            <person name="Brakhage A.A."/>
            <person name="Braus G.H."/>
            <person name="Fischer R."/>
            <person name="Frisvad J.C."/>
            <person name="Goldman G.H."/>
            <person name="Houbraken J."/>
            <person name="Oakley B."/>
            <person name="Pocsi I."/>
            <person name="Scazzocchio C."/>
            <person name="Seiboth B."/>
            <person name="vanKuyk P.A."/>
            <person name="Wortman J."/>
            <person name="Dyer P.S."/>
            <person name="Grigoriev I.V."/>
        </authorList>
    </citation>
    <scope>NUCLEOTIDE SEQUENCE [LARGE SCALE GENOMIC DNA]</scope>
    <source>
        <strain evidence="4">CBS 516.65</strain>
    </source>
</reference>
<feature type="region of interest" description="Disordered" evidence="1">
    <location>
        <begin position="1"/>
        <end position="20"/>
    </location>
</feature>
<evidence type="ECO:0000256" key="2">
    <source>
        <dbReference type="SAM" id="Phobius"/>
    </source>
</evidence>
<name>A0A1L9VZ63_ASPGL</name>
<dbReference type="VEuPathDB" id="FungiDB:ASPGLDRAFT_213078"/>